<dbReference type="Proteomes" id="UP000299102">
    <property type="component" value="Unassembled WGS sequence"/>
</dbReference>
<organism evidence="1 2">
    <name type="scientific">Eumeta variegata</name>
    <name type="common">Bagworm moth</name>
    <name type="synonym">Eumeta japonica</name>
    <dbReference type="NCBI Taxonomy" id="151549"/>
    <lineage>
        <taxon>Eukaryota</taxon>
        <taxon>Metazoa</taxon>
        <taxon>Ecdysozoa</taxon>
        <taxon>Arthropoda</taxon>
        <taxon>Hexapoda</taxon>
        <taxon>Insecta</taxon>
        <taxon>Pterygota</taxon>
        <taxon>Neoptera</taxon>
        <taxon>Endopterygota</taxon>
        <taxon>Lepidoptera</taxon>
        <taxon>Glossata</taxon>
        <taxon>Ditrysia</taxon>
        <taxon>Tineoidea</taxon>
        <taxon>Psychidae</taxon>
        <taxon>Oiketicinae</taxon>
        <taxon>Eumeta</taxon>
    </lineage>
</organism>
<evidence type="ECO:0000313" key="2">
    <source>
        <dbReference type="Proteomes" id="UP000299102"/>
    </source>
</evidence>
<comment type="caution">
    <text evidence="1">The sequence shown here is derived from an EMBL/GenBank/DDBJ whole genome shotgun (WGS) entry which is preliminary data.</text>
</comment>
<gene>
    <name evidence="1" type="ORF">EVAR_72850_1</name>
</gene>
<sequence length="90" mass="9987">MIAMASLKTSAGTASPSAIEALSHQRDWQSHFEDYQSNLVQLLFLFIHFVYQYSRGPSLSLYSKTESGSANAYEDLTCLQRSAMDLGLSC</sequence>
<evidence type="ECO:0000313" key="1">
    <source>
        <dbReference type="EMBL" id="GBP09068.1"/>
    </source>
</evidence>
<accession>A0A4C1T6G5</accession>
<dbReference type="EMBL" id="BGZK01008597">
    <property type="protein sequence ID" value="GBP09068.1"/>
    <property type="molecule type" value="Genomic_DNA"/>
</dbReference>
<keyword evidence="2" id="KW-1185">Reference proteome</keyword>
<protein>
    <submittedName>
        <fullName evidence="1">Uncharacterized protein</fullName>
    </submittedName>
</protein>
<name>A0A4C1T6G5_EUMVA</name>
<proteinExistence type="predicted"/>
<reference evidence="1 2" key="1">
    <citation type="journal article" date="2019" name="Commun. Biol.">
        <title>The bagworm genome reveals a unique fibroin gene that provides high tensile strength.</title>
        <authorList>
            <person name="Kono N."/>
            <person name="Nakamura H."/>
            <person name="Ohtoshi R."/>
            <person name="Tomita M."/>
            <person name="Numata K."/>
            <person name="Arakawa K."/>
        </authorList>
    </citation>
    <scope>NUCLEOTIDE SEQUENCE [LARGE SCALE GENOMIC DNA]</scope>
</reference>
<dbReference type="AlphaFoldDB" id="A0A4C1T6G5"/>